<reference evidence="3 4" key="1">
    <citation type="journal article" date="2015" name="BMC Genomics">
        <title>Comparative genomics of Fructobacillus spp. and Leuconostoc spp. reveals niche-specific evolution of Fructobacillus spp.</title>
        <authorList>
            <person name="Endo A."/>
            <person name="Tanizawa Y."/>
            <person name="Tanaka N."/>
            <person name="Maeno S."/>
            <person name="Kumar H."/>
            <person name="Shiwa Y."/>
            <person name="Okada S."/>
            <person name="Yoshikawa H."/>
            <person name="Dicks L."/>
            <person name="Nakagawa J."/>
            <person name="Arita M."/>
        </authorList>
    </citation>
    <scope>NUCLEOTIDE SEQUENCE [LARGE SCALE GENOMIC DNA]</scope>
    <source>
        <strain evidence="3 4">DSM 15468</strain>
    </source>
</reference>
<dbReference type="InterPro" id="IPR001387">
    <property type="entry name" value="Cro/C1-type_HTH"/>
</dbReference>
<sequence>MGKIPTPTISEILKTEFMDPLELSAYSLAQDIHVPVSRIQDILHDRRKITADTSIRLGRAFGISDRYFLNLQMDIDVRNVEENSKMEYQQIEKIRV</sequence>
<dbReference type="InterPro" id="IPR013430">
    <property type="entry name" value="Toxin_antidote_HigA"/>
</dbReference>
<dbReference type="EMBL" id="DF968066">
    <property type="protein sequence ID" value="GAP03159.1"/>
    <property type="molecule type" value="Genomic_DNA"/>
</dbReference>
<dbReference type="GO" id="GO:0003677">
    <property type="term" value="F:DNA binding"/>
    <property type="evidence" value="ECO:0007669"/>
    <property type="project" value="UniProtKB-KW"/>
</dbReference>
<dbReference type="OrthoDB" id="9798100at2"/>
<dbReference type="STRING" id="220714.SAMN05660469_0793"/>
<dbReference type="PANTHER" id="PTHR36924">
    <property type="entry name" value="ANTITOXIN HIGA-1"/>
    <property type="match status" value="1"/>
</dbReference>
<dbReference type="PROSITE" id="PS50943">
    <property type="entry name" value="HTH_CROC1"/>
    <property type="match status" value="1"/>
</dbReference>
<dbReference type="InterPro" id="IPR010982">
    <property type="entry name" value="Lambda_DNA-bd_dom_sf"/>
</dbReference>
<proteinExistence type="predicted"/>
<dbReference type="AlphaFoldDB" id="A0A3F3H9J0"/>
<evidence type="ECO:0000313" key="3">
    <source>
        <dbReference type="EMBL" id="GAP03159.1"/>
    </source>
</evidence>
<name>A0A3F3H9J0_9LACO</name>
<accession>A0A3F3H9J0</accession>
<evidence type="ECO:0000313" key="4">
    <source>
        <dbReference type="Proteomes" id="UP000061227"/>
    </source>
</evidence>
<dbReference type="Proteomes" id="UP000061227">
    <property type="component" value="Unassembled WGS sequence"/>
</dbReference>
<dbReference type="RefSeq" id="WP_059378559.1">
    <property type="nucleotide sequence ID" value="NZ_DF968066.1"/>
</dbReference>
<dbReference type="SUPFAM" id="SSF47413">
    <property type="entry name" value="lambda repressor-like DNA-binding domains"/>
    <property type="match status" value="1"/>
</dbReference>
<dbReference type="NCBIfam" id="TIGR02607">
    <property type="entry name" value="antidote_HigA"/>
    <property type="match status" value="1"/>
</dbReference>
<dbReference type="SMART" id="SM00530">
    <property type="entry name" value="HTH_XRE"/>
    <property type="match status" value="1"/>
</dbReference>
<dbReference type="PANTHER" id="PTHR36924:SF1">
    <property type="entry name" value="ANTITOXIN HIGA-1"/>
    <property type="match status" value="1"/>
</dbReference>
<organism evidence="3 4">
    <name type="scientific">Fructobacillus pseudoficulneus</name>
    <dbReference type="NCBI Taxonomy" id="220714"/>
    <lineage>
        <taxon>Bacteria</taxon>
        <taxon>Bacillati</taxon>
        <taxon>Bacillota</taxon>
        <taxon>Bacilli</taxon>
        <taxon>Lactobacillales</taxon>
        <taxon>Lactobacillaceae</taxon>
        <taxon>Fructobacillus</taxon>
    </lineage>
</organism>
<gene>
    <name evidence="3" type="ORF">FPFC_041530</name>
</gene>
<protein>
    <submittedName>
        <fullName evidence="3">Toxin-antitoxin system antitoxin subunit</fullName>
    </submittedName>
</protein>
<keyword evidence="1" id="KW-0238">DNA-binding</keyword>
<feature type="domain" description="HTH cro/C1-type" evidence="2">
    <location>
        <begin position="28"/>
        <end position="68"/>
    </location>
</feature>
<dbReference type="Gene3D" id="1.10.260.40">
    <property type="entry name" value="lambda repressor-like DNA-binding domains"/>
    <property type="match status" value="1"/>
</dbReference>
<evidence type="ECO:0000259" key="2">
    <source>
        <dbReference type="PROSITE" id="PS50943"/>
    </source>
</evidence>
<evidence type="ECO:0000256" key="1">
    <source>
        <dbReference type="ARBA" id="ARBA00023125"/>
    </source>
</evidence>
<dbReference type="Pfam" id="PF01381">
    <property type="entry name" value="HTH_3"/>
    <property type="match status" value="1"/>
</dbReference>
<keyword evidence="4" id="KW-1185">Reference proteome</keyword>
<dbReference type="CDD" id="cd00093">
    <property type="entry name" value="HTH_XRE"/>
    <property type="match status" value="1"/>
</dbReference>